<gene>
    <name evidence="1" type="ORF">F6R98_20750</name>
</gene>
<evidence type="ECO:0000313" key="2">
    <source>
        <dbReference type="Proteomes" id="UP000325755"/>
    </source>
</evidence>
<dbReference type="Proteomes" id="UP000325755">
    <property type="component" value="Chromosome"/>
</dbReference>
<dbReference type="Pfam" id="PF04328">
    <property type="entry name" value="Sel_put"/>
    <property type="match status" value="1"/>
</dbReference>
<dbReference type="OrthoDB" id="8537229at2"/>
<dbReference type="InParanoid" id="A0A5Q0BRQ9"/>
<dbReference type="KEGG" id="mmob:F6R98_20750"/>
<dbReference type="AlphaFoldDB" id="A0A5Q0BRQ9"/>
<dbReference type="EMBL" id="CP044205">
    <property type="protein sequence ID" value="QFY44757.1"/>
    <property type="molecule type" value="Genomic_DNA"/>
</dbReference>
<reference evidence="1 2" key="1">
    <citation type="submission" date="2019-09" db="EMBL/GenBank/DDBJ databases">
        <title>Ecophysiology of the spiral-shaped methanotroph Methylospira mobilis as revealed by the complete genome sequence.</title>
        <authorList>
            <person name="Oshkin I.Y."/>
            <person name="Dedysh S.N."/>
            <person name="Miroshnikov K."/>
            <person name="Danilova O.V."/>
            <person name="Hakobyan A."/>
            <person name="Liesack W."/>
        </authorList>
    </citation>
    <scope>NUCLEOTIDE SEQUENCE [LARGE SCALE GENOMIC DNA]</scope>
    <source>
        <strain evidence="1 2">Shm1</strain>
    </source>
</reference>
<sequence length="75" mass="8947">MRYTELLSGGDVFLFISVHLSCVRRFMRALCGEDQYERYLDHWHRHHSGAGAPLSRKAFFREQTERKWNGVKRCC</sequence>
<accession>A0A5Q0BRQ9</accession>
<organism evidence="1 2">
    <name type="scientific">Candidatus Methylospira mobilis</name>
    <dbReference type="NCBI Taxonomy" id="1808979"/>
    <lineage>
        <taxon>Bacteria</taxon>
        <taxon>Pseudomonadati</taxon>
        <taxon>Pseudomonadota</taxon>
        <taxon>Gammaproteobacteria</taxon>
        <taxon>Methylococcales</taxon>
        <taxon>Methylococcaceae</taxon>
        <taxon>Candidatus Methylospira</taxon>
    </lineage>
</organism>
<name>A0A5Q0BRQ9_9GAMM</name>
<protein>
    <submittedName>
        <fullName evidence="1">YbdD/YjiX family protein</fullName>
    </submittedName>
</protein>
<evidence type="ECO:0000313" key="1">
    <source>
        <dbReference type="EMBL" id="QFY44757.1"/>
    </source>
</evidence>
<keyword evidence="2" id="KW-1185">Reference proteome</keyword>
<dbReference type="InterPro" id="IPR007423">
    <property type="entry name" value="Sel_put"/>
</dbReference>
<proteinExistence type="predicted"/>